<dbReference type="PANTHER" id="PTHR43649:SF14">
    <property type="entry name" value="BLR3389 PROTEIN"/>
    <property type="match status" value="1"/>
</dbReference>
<proteinExistence type="predicted"/>
<dbReference type="Pfam" id="PF01547">
    <property type="entry name" value="SBP_bac_1"/>
    <property type="match status" value="1"/>
</dbReference>
<keyword evidence="1" id="KW-0732">Signal</keyword>
<feature type="signal peptide" evidence="1">
    <location>
        <begin position="1"/>
        <end position="21"/>
    </location>
</feature>
<dbReference type="AlphaFoldDB" id="A0AA96F572"/>
<reference evidence="2 3" key="1">
    <citation type="submission" date="2023-09" db="EMBL/GenBank/DDBJ databases">
        <title>Demequina sp. a novel bacteria isolated from Capsicum annuum.</title>
        <authorList>
            <person name="Humaira Z."/>
            <person name="Lee J."/>
            <person name="Cho D."/>
        </authorList>
    </citation>
    <scope>NUCLEOTIDE SEQUENCE [LARGE SCALE GENOMIC DNA]</scope>
    <source>
        <strain evidence="2 3">OYTSA14</strain>
    </source>
</reference>
<feature type="chain" id="PRO_5041730077" evidence="1">
    <location>
        <begin position="22"/>
        <end position="445"/>
    </location>
</feature>
<dbReference type="PROSITE" id="PS51257">
    <property type="entry name" value="PROKAR_LIPOPROTEIN"/>
    <property type="match status" value="1"/>
</dbReference>
<sequence length="445" mass="47817">MKRSHLAAAGAFALAASTLTACSSGGSSSNETCTNEILQPDATQVSVWAWYPAFDQVVDLFNQTHDDVQICWTNAGQGNDEYTKFSTAIESGSGAPDVIMLESEVLSSFSIRNALVDLTEYGADDVKGDYTDGAWKDVSSGDAVYAIPVDGGPMGMLYRKDILDQYGIAVPTTWDEFAAAAQTLKDAGAPGVLADFPTNGRAYIQALLAQVGNTPFDYDNANPTQIGIHVNDDASKDVLAYWQNLAADGLVAVDDAFTADYNTKLVDGSYAIYLAAAWGPGYLSGLSDADTDAVWQAAPLPQWDPDNPVQVNWGGSTFAVTSQAKDPAAAAEVAKEVFGTEDAWKIGIEQGALFPLWKPILESDYFTNLEYPFFGGQQINKDVFLDAAAGYEGFTFSPFQNYAYDQMTEQVYAMTQGQKDASQALDDLQSSLVQYATEQGFTVTE</sequence>
<dbReference type="EMBL" id="CP134879">
    <property type="protein sequence ID" value="WNM24261.1"/>
    <property type="molecule type" value="Genomic_DNA"/>
</dbReference>
<gene>
    <name evidence="2" type="ORF">RN606_12990</name>
</gene>
<accession>A0AA96F572</accession>
<evidence type="ECO:0000313" key="3">
    <source>
        <dbReference type="Proteomes" id="UP001304125"/>
    </source>
</evidence>
<evidence type="ECO:0000313" key="2">
    <source>
        <dbReference type="EMBL" id="WNM24261.1"/>
    </source>
</evidence>
<dbReference type="Proteomes" id="UP001304125">
    <property type="component" value="Chromosome"/>
</dbReference>
<dbReference type="RefSeq" id="WP_313497813.1">
    <property type="nucleotide sequence ID" value="NZ_CP134879.1"/>
</dbReference>
<evidence type="ECO:0000256" key="1">
    <source>
        <dbReference type="SAM" id="SignalP"/>
    </source>
</evidence>
<dbReference type="InterPro" id="IPR006059">
    <property type="entry name" value="SBP"/>
</dbReference>
<dbReference type="Gene3D" id="3.40.190.10">
    <property type="entry name" value="Periplasmic binding protein-like II"/>
    <property type="match status" value="1"/>
</dbReference>
<organism evidence="2 3">
    <name type="scientific">Demequina capsici</name>
    <dbReference type="NCBI Taxonomy" id="3075620"/>
    <lineage>
        <taxon>Bacteria</taxon>
        <taxon>Bacillati</taxon>
        <taxon>Actinomycetota</taxon>
        <taxon>Actinomycetes</taxon>
        <taxon>Micrococcales</taxon>
        <taxon>Demequinaceae</taxon>
        <taxon>Demequina</taxon>
    </lineage>
</organism>
<name>A0AA96F572_9MICO</name>
<dbReference type="InterPro" id="IPR050490">
    <property type="entry name" value="Bact_solute-bd_prot1"/>
</dbReference>
<keyword evidence="3" id="KW-1185">Reference proteome</keyword>
<dbReference type="PANTHER" id="PTHR43649">
    <property type="entry name" value="ARABINOSE-BINDING PROTEIN-RELATED"/>
    <property type="match status" value="1"/>
</dbReference>
<dbReference type="SUPFAM" id="SSF53850">
    <property type="entry name" value="Periplasmic binding protein-like II"/>
    <property type="match status" value="1"/>
</dbReference>
<protein>
    <submittedName>
        <fullName evidence="2">Extracellular solute-binding protein</fullName>
    </submittedName>
</protein>